<accession>A0A075BF53</accession>
<reference evidence="1 2" key="1">
    <citation type="journal article" date="2014" name="PLoS ONE">
        <title>Improving the Safety of Staphylococcus aureus Polyvalent Phages by Their Production on a Staphylococcus xylosus Strain.</title>
        <authorList>
            <person name="El Haddad L."/>
            <person name="Ben Abdallah N."/>
            <person name="Plante P.L."/>
            <person name="Dumaresq J."/>
            <person name="Katsarava R."/>
            <person name="Labrie S."/>
            <person name="Corbeil J."/>
            <person name="St-Gelais D."/>
            <person name="Moineau S."/>
        </authorList>
    </citation>
    <scope>NUCLEOTIDE SEQUENCE [LARGE SCALE GENOMIC DNA]</scope>
</reference>
<dbReference type="Proteomes" id="UP000028568">
    <property type="component" value="Segment"/>
</dbReference>
<evidence type="ECO:0000313" key="1">
    <source>
        <dbReference type="EMBL" id="AFX93440.1"/>
    </source>
</evidence>
<dbReference type="GeneID" id="22276586"/>
<sequence length="116" mass="13711">MREELKPFNRKQVNVKGYLDDVKYSKRRRHKGNQHGCVKITVTDVKINGIPIDHVNIEVGISFYEKLKELQGKRIQFVGTVYKYVKHARGRKGRIKGFYKEDYSVTLDKKLQKEEK</sequence>
<organism evidence="1 2">
    <name type="scientific">Staphylococcus phage Team1</name>
    <dbReference type="NCBI Taxonomy" id="1262512"/>
    <lineage>
        <taxon>Viruses</taxon>
        <taxon>Duplodnaviria</taxon>
        <taxon>Heunggongvirae</taxon>
        <taxon>Uroviricota</taxon>
        <taxon>Caudoviricetes</taxon>
        <taxon>Herelleviridae</taxon>
        <taxon>Twortvirinae</taxon>
        <taxon>Kayvirus</taxon>
        <taxon>Kayvirus G1</taxon>
    </lineage>
</organism>
<proteinExistence type="predicted"/>
<dbReference type="KEGG" id="vg:22276586"/>
<dbReference type="EMBL" id="KC012913">
    <property type="protein sequence ID" value="AFX93440.1"/>
    <property type="molecule type" value="Genomic_DNA"/>
</dbReference>
<dbReference type="RefSeq" id="YP_009098323.1">
    <property type="nucleotide sequence ID" value="NC_025417.1"/>
</dbReference>
<protein>
    <submittedName>
        <fullName evidence="1">Uncharacterized protein</fullName>
    </submittedName>
</protein>
<name>A0A075BF53_9CAUD</name>
<evidence type="ECO:0000313" key="2">
    <source>
        <dbReference type="Proteomes" id="UP000028568"/>
    </source>
</evidence>